<evidence type="ECO:0000313" key="2">
    <source>
        <dbReference type="Proteomes" id="UP000324800"/>
    </source>
</evidence>
<feature type="non-terminal residue" evidence="1">
    <location>
        <position position="107"/>
    </location>
</feature>
<dbReference type="Proteomes" id="UP000324800">
    <property type="component" value="Unassembled WGS sequence"/>
</dbReference>
<comment type="caution">
    <text evidence="1">The sequence shown here is derived from an EMBL/GenBank/DDBJ whole genome shotgun (WGS) entry which is preliminary data.</text>
</comment>
<name>A0A5J4QQ67_9EUKA</name>
<proteinExistence type="predicted"/>
<accession>A0A5J4QQ67</accession>
<gene>
    <name evidence="1" type="ORF">EZS28_054316</name>
</gene>
<evidence type="ECO:0000313" key="1">
    <source>
        <dbReference type="EMBL" id="KAA6323435.1"/>
    </source>
</evidence>
<reference evidence="1 2" key="1">
    <citation type="submission" date="2019-03" db="EMBL/GenBank/DDBJ databases">
        <title>Single cell metagenomics reveals metabolic interactions within the superorganism composed of flagellate Streblomastix strix and complex community of Bacteroidetes bacteria on its surface.</title>
        <authorList>
            <person name="Treitli S.C."/>
            <person name="Kolisko M."/>
            <person name="Husnik F."/>
            <person name="Keeling P."/>
            <person name="Hampl V."/>
        </authorList>
    </citation>
    <scope>NUCLEOTIDE SEQUENCE [LARGE SCALE GENOMIC DNA]</scope>
    <source>
        <strain evidence="1">ST1C</strain>
    </source>
</reference>
<sequence length="107" mass="11710">MTQLSFSGCQSCVGIGNNIHIRSPDTLSFGQKIKTSSLLTVNNVNDLYTSPYYAYDYMGINNDNSDGIGGTTNPTHHDPLFEQYFTSVVPNPSYIDATNGLNIKYCG</sequence>
<dbReference type="AlphaFoldDB" id="A0A5J4QQ67"/>
<protein>
    <submittedName>
        <fullName evidence="1">Uncharacterized protein</fullName>
    </submittedName>
</protein>
<dbReference type="EMBL" id="SNRW01044647">
    <property type="protein sequence ID" value="KAA6323435.1"/>
    <property type="molecule type" value="Genomic_DNA"/>
</dbReference>
<organism evidence="1 2">
    <name type="scientific">Streblomastix strix</name>
    <dbReference type="NCBI Taxonomy" id="222440"/>
    <lineage>
        <taxon>Eukaryota</taxon>
        <taxon>Metamonada</taxon>
        <taxon>Preaxostyla</taxon>
        <taxon>Oxymonadida</taxon>
        <taxon>Streblomastigidae</taxon>
        <taxon>Streblomastix</taxon>
    </lineage>
</organism>